<protein>
    <recommendedName>
        <fullName evidence="5 6">Cell division protein FtsA</fullName>
    </recommendedName>
</protein>
<dbReference type="SMART" id="SM00842">
    <property type="entry name" value="FtsA"/>
    <property type="match status" value="1"/>
</dbReference>
<comment type="subcellular location">
    <subcellularLocation>
        <location evidence="5">Cell membrane</location>
        <topology evidence="5">Peripheral membrane protein</topology>
        <orientation evidence="5">Cytoplasmic side</orientation>
    </subcellularLocation>
    <text evidence="5">Localizes to the Z ring in an FtsZ-dependent manner. Targeted to the membrane through a conserved C-terminal amphipathic helix.</text>
</comment>
<dbReference type="Proteomes" id="UP000229278">
    <property type="component" value="Unassembled WGS sequence"/>
</dbReference>
<comment type="similarity">
    <text evidence="5 6">Belongs to the FtsA/MreB family.</text>
</comment>
<dbReference type="Pfam" id="PF14450">
    <property type="entry name" value="FtsA"/>
    <property type="match status" value="2"/>
</dbReference>
<evidence type="ECO:0000256" key="4">
    <source>
        <dbReference type="ARBA" id="ARBA00023306"/>
    </source>
</evidence>
<organism evidence="8 9">
    <name type="scientific">Candidatus Contendibacter odensensis</name>
    <dbReference type="NCBI Taxonomy" id="1400860"/>
    <lineage>
        <taxon>Bacteria</taxon>
        <taxon>Pseudomonadati</taxon>
        <taxon>Pseudomonadota</taxon>
        <taxon>Gammaproteobacteria</taxon>
        <taxon>Candidatus Competibacteraceae</taxon>
        <taxon>Candidatus Contendibacter</taxon>
    </lineage>
</organism>
<dbReference type="CDD" id="cd24048">
    <property type="entry name" value="ASKHA_NBD_FtsA"/>
    <property type="match status" value="1"/>
</dbReference>
<evidence type="ECO:0000256" key="1">
    <source>
        <dbReference type="ARBA" id="ARBA00022475"/>
    </source>
</evidence>
<dbReference type="Gene3D" id="3.30.420.40">
    <property type="match status" value="2"/>
</dbReference>
<evidence type="ECO:0000256" key="5">
    <source>
        <dbReference type="HAMAP-Rule" id="MF_02033"/>
    </source>
</evidence>
<dbReference type="NCBIfam" id="NF007009">
    <property type="entry name" value="PRK09472.1"/>
    <property type="match status" value="1"/>
</dbReference>
<gene>
    <name evidence="5 8" type="primary">ftsA</name>
    <name evidence="8" type="ORF">CSA09_00875</name>
</gene>
<reference evidence="8 9" key="1">
    <citation type="submission" date="2017-10" db="EMBL/GenBank/DDBJ databases">
        <title>Novel microbial diversity and functional potential in the marine mammal oral microbiome.</title>
        <authorList>
            <person name="Dudek N.K."/>
            <person name="Sun C.L."/>
            <person name="Burstein D."/>
            <person name="Kantor R.S."/>
            <person name="Aliaga Goltsman D.S."/>
            <person name="Bik E.M."/>
            <person name="Thomas B.C."/>
            <person name="Banfield J.F."/>
            <person name="Relman D.A."/>
        </authorList>
    </citation>
    <scope>NUCLEOTIDE SEQUENCE [LARGE SCALE GENOMIC DNA]</scope>
    <source>
        <strain evidence="8">DOLJORAL78_50_517</strain>
    </source>
</reference>
<evidence type="ECO:0000313" key="9">
    <source>
        <dbReference type="Proteomes" id="UP000229278"/>
    </source>
</evidence>
<dbReference type="GO" id="GO:0043093">
    <property type="term" value="P:FtsZ-dependent cytokinesis"/>
    <property type="evidence" value="ECO:0007669"/>
    <property type="project" value="UniProtKB-UniRule"/>
</dbReference>
<sequence>MAKKEDKGLIVSLDIGTAKVVVMVGEINDDGTIEVVGIGAQPSHGLKKGVVVNLELTVRSIQSALQKAEEMAGCRIHSVYTGISGSHIRSFNSDGVTAIKNNEVTINDVNRVIEAARVVAIPADQRILQILPQEFIVDGQGGIQDPIGMSGVRLEVRVHIVTGAASAAQNIIKCVQRCGLEVDDIIPQTLASSRAILNQDEKELGVCLLDLGGGTSDLAVFSESAITHTAVIPVAGGQVTSDIASVFRTSTQSAEEIKIEHACCLKQLARPDEHIEANSLQDRGGQAFSHYDLSEVVESRYEELFEFVREELQRSGFESMVAAGMVLTGGAARVDGIVELAEGILHMPVRLGLPQDVTGLQDVMRNPAYATAVGLLLCGNETQLGHQAVTGPIIHSKGLWSHIKNLFKGYV</sequence>
<accession>A0A2G6PFY2</accession>
<dbReference type="Gene3D" id="3.30.1490.110">
    <property type="match status" value="1"/>
</dbReference>
<keyword evidence="3 5" id="KW-0472">Membrane</keyword>
<dbReference type="PANTHER" id="PTHR32432">
    <property type="entry name" value="CELL DIVISION PROTEIN FTSA-RELATED"/>
    <property type="match status" value="1"/>
</dbReference>
<dbReference type="PIRSF" id="PIRSF003101">
    <property type="entry name" value="FtsA"/>
    <property type="match status" value="1"/>
</dbReference>
<evidence type="ECO:0000256" key="3">
    <source>
        <dbReference type="ARBA" id="ARBA00023136"/>
    </source>
</evidence>
<evidence type="ECO:0000313" key="8">
    <source>
        <dbReference type="EMBL" id="PIE83458.1"/>
    </source>
</evidence>
<feature type="domain" description="SHS2" evidence="7">
    <location>
        <begin position="10"/>
        <end position="196"/>
    </location>
</feature>
<dbReference type="GO" id="GO:0009898">
    <property type="term" value="C:cytoplasmic side of plasma membrane"/>
    <property type="evidence" value="ECO:0007669"/>
    <property type="project" value="UniProtKB-UniRule"/>
</dbReference>
<evidence type="ECO:0000259" key="7">
    <source>
        <dbReference type="SMART" id="SM00842"/>
    </source>
</evidence>
<name>A0A2G6PFY2_9GAMM</name>
<dbReference type="PANTHER" id="PTHR32432:SF4">
    <property type="entry name" value="CELL DIVISION PROTEIN FTSA"/>
    <property type="match status" value="1"/>
</dbReference>
<dbReference type="InterPro" id="IPR003494">
    <property type="entry name" value="SHS2_FtsA"/>
</dbReference>
<keyword evidence="1 5" id="KW-1003">Cell membrane</keyword>
<proteinExistence type="inferred from homology"/>
<keyword evidence="2 5" id="KW-0132">Cell division</keyword>
<dbReference type="InterPro" id="IPR050696">
    <property type="entry name" value="FtsA/MreB"/>
</dbReference>
<dbReference type="SUPFAM" id="SSF53067">
    <property type="entry name" value="Actin-like ATPase domain"/>
    <property type="match status" value="2"/>
</dbReference>
<evidence type="ECO:0000256" key="6">
    <source>
        <dbReference type="PIRNR" id="PIRNR003101"/>
    </source>
</evidence>
<keyword evidence="4 5" id="KW-0131">Cell cycle</keyword>
<dbReference type="HAMAP" id="MF_02033">
    <property type="entry name" value="FtsA"/>
    <property type="match status" value="1"/>
</dbReference>
<evidence type="ECO:0000256" key="2">
    <source>
        <dbReference type="ARBA" id="ARBA00022618"/>
    </source>
</evidence>
<dbReference type="Pfam" id="PF02491">
    <property type="entry name" value="SHS2_FTSA"/>
    <property type="match status" value="1"/>
</dbReference>
<dbReference type="EMBL" id="PDTV01000004">
    <property type="protein sequence ID" value="PIE83458.1"/>
    <property type="molecule type" value="Genomic_DNA"/>
</dbReference>
<comment type="subunit">
    <text evidence="5">Self-interacts. Interacts with FtsZ.</text>
</comment>
<comment type="caution">
    <text evidence="8">The sequence shown here is derived from an EMBL/GenBank/DDBJ whole genome shotgun (WGS) entry which is preliminary data.</text>
</comment>
<dbReference type="NCBIfam" id="TIGR01174">
    <property type="entry name" value="ftsA"/>
    <property type="match status" value="1"/>
</dbReference>
<dbReference type="FunFam" id="3.30.1490.110:FF:000001">
    <property type="entry name" value="Cell division protein FtsA"/>
    <property type="match status" value="1"/>
</dbReference>
<dbReference type="AlphaFoldDB" id="A0A2G6PFY2"/>
<dbReference type="InterPro" id="IPR043129">
    <property type="entry name" value="ATPase_NBD"/>
</dbReference>
<comment type="function">
    <text evidence="5 6">Cell division protein that is involved in the assembly of the Z ring. May serve as a membrane anchor for the Z ring.</text>
</comment>
<dbReference type="GO" id="GO:0032153">
    <property type="term" value="C:cell division site"/>
    <property type="evidence" value="ECO:0007669"/>
    <property type="project" value="UniProtKB-UniRule"/>
</dbReference>
<dbReference type="InterPro" id="IPR020823">
    <property type="entry name" value="Cell_div_FtsA"/>
</dbReference>